<reference evidence="1" key="1">
    <citation type="journal article" date="2012" name="Proc. Natl. Acad. Sci. U.S.A.">
        <title>Antigenic diversity is generated by distinct evolutionary mechanisms in African trypanosome species.</title>
        <authorList>
            <person name="Jackson A.P."/>
            <person name="Berry A."/>
            <person name="Aslett M."/>
            <person name="Allison H.C."/>
            <person name="Burton P."/>
            <person name="Vavrova-Anderson J."/>
            <person name="Brown R."/>
            <person name="Browne H."/>
            <person name="Corton N."/>
            <person name="Hauser H."/>
            <person name="Gamble J."/>
            <person name="Gilderthorp R."/>
            <person name="Marcello L."/>
            <person name="McQuillan J."/>
            <person name="Otto T.D."/>
            <person name="Quail M.A."/>
            <person name="Sanders M.J."/>
            <person name="van Tonder A."/>
            <person name="Ginger M.L."/>
            <person name="Field M.C."/>
            <person name="Barry J.D."/>
            <person name="Hertz-Fowler C."/>
            <person name="Berriman M."/>
        </authorList>
    </citation>
    <scope>NUCLEOTIDE SEQUENCE</scope>
    <source>
        <strain evidence="1">Y486</strain>
    </source>
</reference>
<organism evidence="1">
    <name type="scientific">Trypanosoma vivax (strain Y486)</name>
    <dbReference type="NCBI Taxonomy" id="1055687"/>
    <lineage>
        <taxon>Eukaryota</taxon>
        <taxon>Discoba</taxon>
        <taxon>Euglenozoa</taxon>
        <taxon>Kinetoplastea</taxon>
        <taxon>Metakinetoplastina</taxon>
        <taxon>Trypanosomatida</taxon>
        <taxon>Trypanosomatidae</taxon>
        <taxon>Trypanosoma</taxon>
        <taxon>Duttonella</taxon>
    </lineage>
</organism>
<dbReference type="EMBL" id="HE573027">
    <property type="protein sequence ID" value="CCC52778.1"/>
    <property type="molecule type" value="Genomic_DNA"/>
</dbReference>
<gene>
    <name evidence="1" type="ORF">TVY486_1102630</name>
</gene>
<evidence type="ECO:0000313" key="1">
    <source>
        <dbReference type="EMBL" id="CCC52778.1"/>
    </source>
</evidence>
<dbReference type="VEuPathDB" id="TriTrypDB:TvY486_1102630"/>
<sequence>MLDGVENSSLRRPYTRSIPAQLRSVQQLEESTLDVVAQWHLLVEEVISKTSPRSCDALRRLERLASQIKAVMQELTALTNEQLCVQHSTLSFEEFCSWASSPVTTYAPDIGTKLQKMQEVCLSACVVSLCIAVVMNDLELLISSMSFAQSHHLIMELGAGGFAHSRLAHRFFAPVSGNKEAEQLPDVDVLFACKLFYCLCTENGCEEETMAQQVVQQLESAENEAEDCGSLAAHRSAFFIFISHLALALAAEDYPRVCKHVARGFRDGGGRHHSPPSLLFLFTHVMFNLVVRRKLVEAKFQEVWRPVISIDTSHTSVERGGPAVYAVALCPSPGEGDVHSATDDPTKHTRYMLASAMLQRECLSVQGAWPLPFPMLERLFAVRV</sequence>
<protein>
    <submittedName>
        <fullName evidence="1">Uncharacterized protein</fullName>
    </submittedName>
</protein>
<proteinExistence type="predicted"/>
<dbReference type="AlphaFoldDB" id="G0UAE5"/>
<name>G0UAE5_TRYVY</name>
<accession>G0UAE5</accession>
<dbReference type="OMA" id="DTVVHRQ"/>